<feature type="compositionally biased region" description="Low complexity" evidence="13">
    <location>
        <begin position="658"/>
        <end position="667"/>
    </location>
</feature>
<evidence type="ECO:0000256" key="1">
    <source>
        <dbReference type="ARBA" id="ARBA00009922"/>
    </source>
</evidence>
<reference evidence="16 17" key="1">
    <citation type="submission" date="2019-02" db="EMBL/GenBank/DDBJ databases">
        <title>Deep-cultivation of Planctomycetes and their phenomic and genomic characterization uncovers novel biology.</title>
        <authorList>
            <person name="Wiegand S."/>
            <person name="Jogler M."/>
            <person name="Boedeker C."/>
            <person name="Pinto D."/>
            <person name="Vollmers J."/>
            <person name="Rivas-Marin E."/>
            <person name="Kohn T."/>
            <person name="Peeters S.H."/>
            <person name="Heuer A."/>
            <person name="Rast P."/>
            <person name="Oberbeckmann S."/>
            <person name="Bunk B."/>
            <person name="Jeske O."/>
            <person name="Meyerdierks A."/>
            <person name="Storesund J.E."/>
            <person name="Kallscheuer N."/>
            <person name="Luecker S."/>
            <person name="Lage O.M."/>
            <person name="Pohl T."/>
            <person name="Merkel B.J."/>
            <person name="Hornburger P."/>
            <person name="Mueller R.-W."/>
            <person name="Bruemmer F."/>
            <person name="Labrenz M."/>
            <person name="Spormann A.M."/>
            <person name="Op den Camp H."/>
            <person name="Overmann J."/>
            <person name="Amann R."/>
            <person name="Jetten M.S.M."/>
            <person name="Mascher T."/>
            <person name="Medema M.H."/>
            <person name="Devos D.P."/>
            <person name="Kaster A.-K."/>
            <person name="Ovreas L."/>
            <person name="Rohde M."/>
            <person name="Galperin M.Y."/>
            <person name="Jogler C."/>
        </authorList>
    </citation>
    <scope>NUCLEOTIDE SEQUENCE [LARGE SCALE GENOMIC DNA]</scope>
    <source>
        <strain evidence="16 17">ElP</strain>
    </source>
</reference>
<evidence type="ECO:0000256" key="6">
    <source>
        <dbReference type="ARBA" id="ARBA00023125"/>
    </source>
</evidence>
<dbReference type="InterPro" id="IPR014016">
    <property type="entry name" value="UvrD-like_ATP-bd"/>
</dbReference>
<evidence type="ECO:0000256" key="4">
    <source>
        <dbReference type="ARBA" id="ARBA00022806"/>
    </source>
</evidence>
<dbReference type="GO" id="GO:0016887">
    <property type="term" value="F:ATP hydrolysis activity"/>
    <property type="evidence" value="ECO:0007669"/>
    <property type="project" value="RHEA"/>
</dbReference>
<dbReference type="GO" id="GO:0000725">
    <property type="term" value="P:recombinational repair"/>
    <property type="evidence" value="ECO:0007669"/>
    <property type="project" value="TreeGrafter"/>
</dbReference>
<dbReference type="Proteomes" id="UP000317835">
    <property type="component" value="Chromosome"/>
</dbReference>
<evidence type="ECO:0000256" key="12">
    <source>
        <dbReference type="PROSITE-ProRule" id="PRU00560"/>
    </source>
</evidence>
<keyword evidence="4 12" id="KW-0347">Helicase</keyword>
<feature type="domain" description="UvrD-like helicase ATP-binding" evidence="14">
    <location>
        <begin position="5"/>
        <end position="284"/>
    </location>
</feature>
<feature type="region of interest" description="Disordered" evidence="13">
    <location>
        <begin position="649"/>
        <end position="700"/>
    </location>
</feature>
<dbReference type="SUPFAM" id="SSF52540">
    <property type="entry name" value="P-loop containing nucleoside triphosphate hydrolases"/>
    <property type="match status" value="1"/>
</dbReference>
<evidence type="ECO:0000256" key="2">
    <source>
        <dbReference type="ARBA" id="ARBA00022741"/>
    </source>
</evidence>
<feature type="compositionally biased region" description="Low complexity" evidence="13">
    <location>
        <begin position="674"/>
        <end position="685"/>
    </location>
</feature>
<evidence type="ECO:0000256" key="10">
    <source>
        <dbReference type="ARBA" id="ARBA00034923"/>
    </source>
</evidence>
<evidence type="ECO:0000256" key="13">
    <source>
        <dbReference type="SAM" id="MobiDB-lite"/>
    </source>
</evidence>
<evidence type="ECO:0000259" key="14">
    <source>
        <dbReference type="PROSITE" id="PS51198"/>
    </source>
</evidence>
<evidence type="ECO:0000256" key="8">
    <source>
        <dbReference type="ARBA" id="ARBA00034617"/>
    </source>
</evidence>
<gene>
    <name evidence="16" type="primary">pcrA_1</name>
    <name evidence="16" type="ORF">ElP_52310</name>
</gene>
<evidence type="ECO:0000256" key="9">
    <source>
        <dbReference type="ARBA" id="ARBA00034808"/>
    </source>
</evidence>
<dbReference type="GO" id="GO:0005829">
    <property type="term" value="C:cytosol"/>
    <property type="evidence" value="ECO:0007669"/>
    <property type="project" value="TreeGrafter"/>
</dbReference>
<dbReference type="InterPro" id="IPR000212">
    <property type="entry name" value="DNA_helicase_UvrD/REP"/>
</dbReference>
<dbReference type="Pfam" id="PF00580">
    <property type="entry name" value="UvrD-helicase"/>
    <property type="match status" value="1"/>
</dbReference>
<comment type="catalytic activity">
    <reaction evidence="11">
        <text>ATP + H2O = ADP + phosphate + H(+)</text>
        <dbReference type="Rhea" id="RHEA:13065"/>
        <dbReference type="ChEBI" id="CHEBI:15377"/>
        <dbReference type="ChEBI" id="CHEBI:15378"/>
        <dbReference type="ChEBI" id="CHEBI:30616"/>
        <dbReference type="ChEBI" id="CHEBI:43474"/>
        <dbReference type="ChEBI" id="CHEBI:456216"/>
        <dbReference type="EC" id="5.6.2.4"/>
    </reaction>
</comment>
<dbReference type="GO" id="GO:0043138">
    <property type="term" value="F:3'-5' DNA helicase activity"/>
    <property type="evidence" value="ECO:0007669"/>
    <property type="project" value="UniProtKB-EC"/>
</dbReference>
<name>A0A518H983_9BACT</name>
<dbReference type="GO" id="GO:0033202">
    <property type="term" value="C:DNA helicase complex"/>
    <property type="evidence" value="ECO:0007669"/>
    <property type="project" value="TreeGrafter"/>
</dbReference>
<evidence type="ECO:0000256" key="7">
    <source>
        <dbReference type="ARBA" id="ARBA00023235"/>
    </source>
</evidence>
<dbReference type="Pfam" id="PF13361">
    <property type="entry name" value="UvrD_C"/>
    <property type="match status" value="2"/>
</dbReference>
<comment type="catalytic activity">
    <reaction evidence="8">
        <text>Couples ATP hydrolysis with the unwinding of duplex DNA by translocating in the 3'-5' direction.</text>
        <dbReference type="EC" id="5.6.2.4"/>
    </reaction>
</comment>
<dbReference type="InterPro" id="IPR014017">
    <property type="entry name" value="DNA_helicase_UvrD-like_C"/>
</dbReference>
<keyword evidence="3 12" id="KW-0378">Hydrolase</keyword>
<dbReference type="Gene3D" id="1.10.486.10">
    <property type="entry name" value="PCRA, domain 4"/>
    <property type="match status" value="1"/>
</dbReference>
<dbReference type="Gene3D" id="3.40.50.300">
    <property type="entry name" value="P-loop containing nucleotide triphosphate hydrolases"/>
    <property type="match status" value="2"/>
</dbReference>
<dbReference type="CDD" id="cd17932">
    <property type="entry name" value="DEXQc_UvrD"/>
    <property type="match status" value="1"/>
</dbReference>
<dbReference type="PROSITE" id="PS51198">
    <property type="entry name" value="UVRD_HELICASE_ATP_BIND"/>
    <property type="match status" value="1"/>
</dbReference>
<keyword evidence="7" id="KW-0413">Isomerase</keyword>
<evidence type="ECO:0000256" key="3">
    <source>
        <dbReference type="ARBA" id="ARBA00022801"/>
    </source>
</evidence>
<sequence length="759" mass="82901">MDLLSDLTAAQREAVTHVDGPLLVLAGAGSGKTRVITRRVAYLLGRGIPGRRILALTFTNKAAGEMRERITSLVPDHGVWVGTFHAICARLLREFGPRIGLDRGFTIYDQPDRLRVIKSVMEQLDLADSGVAPEKVEAAISRAKNDMLDPESFLARRGDGADHVSAVVGRVFKTYQLRLLESSAVDFDDLLVHVVSLLRGDRELRAKLDDRYRYVLVDEYQDTNVAQYAIVRALSVDSPNLCVTGDPDQSIYGWRGANLNNILEFEHDYPECKVVRLELNYRSTKNILRVADHLIRHNRRRKPKELTTGNPEGDPVELTTFASETDEAQSVASTIADLVREGEYSYGEVSVFVRVTALTRGLESALRSLSIPYQVVGGVSFYERIEVKDTLAYLSLLNNPKDNVAFLRAINAPPRGIGKVSLDRLLAFARGRGIPMLAASRDAASVAGLSPKARSGLRDFALLMDELGALSDHSAEEVTRRLMSLSGYRDYWANQPKGDGEDRVANLDELVSAARQFDLEHPEATVLDFLADVTLSSAVDRWKDEGGAVTLMTLHAAKGLEFPVVFIVGLEQGLLPHSRASESDAELEEERRLLFVGITRAQKELRLSHCRIREFRGQRSVAIPSLFLGELPEGPIVYRDRSGMDGETTLASRRIGPRPDSSRASRPAEPPAPSGSGFRLTTAASLGGGGRSASTVDGPGDDLAAFRPGVLVLHPQYGLGKITAIDGAGPNRKGRVAFAVGGERTFVLSKAPLRPVKGA</sequence>
<protein>
    <recommendedName>
        <fullName evidence="9">DNA 3'-5' helicase</fullName>
        <ecNumber evidence="9">5.6.2.4</ecNumber>
    </recommendedName>
    <alternativeName>
        <fullName evidence="10">DNA 3'-5' helicase II</fullName>
    </alternativeName>
</protein>
<dbReference type="GO" id="GO:0005524">
    <property type="term" value="F:ATP binding"/>
    <property type="evidence" value="ECO:0007669"/>
    <property type="project" value="UniProtKB-UniRule"/>
</dbReference>
<dbReference type="EC" id="5.6.2.4" evidence="9"/>
<dbReference type="InterPro" id="IPR027417">
    <property type="entry name" value="P-loop_NTPase"/>
</dbReference>
<keyword evidence="6" id="KW-0238">DNA-binding</keyword>
<feature type="domain" description="UvrD-like helicase C-terminal" evidence="15">
    <location>
        <begin position="285"/>
        <end position="559"/>
    </location>
</feature>
<accession>A0A518H983</accession>
<evidence type="ECO:0000256" key="5">
    <source>
        <dbReference type="ARBA" id="ARBA00022840"/>
    </source>
</evidence>
<dbReference type="AlphaFoldDB" id="A0A518H983"/>
<keyword evidence="5 12" id="KW-0067">ATP-binding</keyword>
<dbReference type="RefSeq" id="WP_145274903.1">
    <property type="nucleotide sequence ID" value="NZ_CP036426.1"/>
</dbReference>
<dbReference type="PANTHER" id="PTHR11070">
    <property type="entry name" value="UVRD / RECB / PCRA DNA HELICASE FAMILY MEMBER"/>
    <property type="match status" value="1"/>
</dbReference>
<dbReference type="KEGG" id="tpla:ElP_52310"/>
<feature type="binding site" evidence="12">
    <location>
        <begin position="26"/>
        <end position="33"/>
    </location>
    <ligand>
        <name>ATP</name>
        <dbReference type="ChEBI" id="CHEBI:30616"/>
    </ligand>
</feature>
<dbReference type="EMBL" id="CP036426">
    <property type="protein sequence ID" value="QDV37296.1"/>
    <property type="molecule type" value="Genomic_DNA"/>
</dbReference>
<dbReference type="PANTHER" id="PTHR11070:SF2">
    <property type="entry name" value="ATP-DEPENDENT DNA HELICASE SRS2"/>
    <property type="match status" value="1"/>
</dbReference>
<comment type="similarity">
    <text evidence="1">Belongs to the helicase family. UvrD subfamily.</text>
</comment>
<keyword evidence="2 12" id="KW-0547">Nucleotide-binding</keyword>
<evidence type="ECO:0000313" key="16">
    <source>
        <dbReference type="EMBL" id="QDV37296.1"/>
    </source>
</evidence>
<proteinExistence type="inferred from homology"/>
<evidence type="ECO:0000313" key="17">
    <source>
        <dbReference type="Proteomes" id="UP000317835"/>
    </source>
</evidence>
<evidence type="ECO:0000259" key="15">
    <source>
        <dbReference type="PROSITE" id="PS51217"/>
    </source>
</evidence>
<dbReference type="PROSITE" id="PS51217">
    <property type="entry name" value="UVRD_HELICASE_CTER"/>
    <property type="match status" value="1"/>
</dbReference>
<dbReference type="OrthoDB" id="9810135at2"/>
<evidence type="ECO:0000256" key="11">
    <source>
        <dbReference type="ARBA" id="ARBA00048988"/>
    </source>
</evidence>
<dbReference type="InterPro" id="IPR013986">
    <property type="entry name" value="DExx_box_DNA_helicase_dom_sf"/>
</dbReference>
<keyword evidence="17" id="KW-1185">Reference proteome</keyword>
<dbReference type="Gene3D" id="1.10.10.160">
    <property type="match status" value="1"/>
</dbReference>
<organism evidence="16 17">
    <name type="scientific">Tautonia plasticadhaerens</name>
    <dbReference type="NCBI Taxonomy" id="2527974"/>
    <lineage>
        <taxon>Bacteria</taxon>
        <taxon>Pseudomonadati</taxon>
        <taxon>Planctomycetota</taxon>
        <taxon>Planctomycetia</taxon>
        <taxon>Isosphaerales</taxon>
        <taxon>Isosphaeraceae</taxon>
        <taxon>Tautonia</taxon>
    </lineage>
</organism>
<dbReference type="CDD" id="cd18807">
    <property type="entry name" value="SF1_C_UvrD"/>
    <property type="match status" value="1"/>
</dbReference>
<dbReference type="GO" id="GO:0003677">
    <property type="term" value="F:DNA binding"/>
    <property type="evidence" value="ECO:0007669"/>
    <property type="project" value="UniProtKB-KW"/>
</dbReference>